<comment type="caution">
    <text evidence="4">The sequence shown here is derived from an EMBL/GenBank/DDBJ whole genome shotgun (WGS) entry which is preliminary data.</text>
</comment>
<feature type="region of interest" description="Disordered" evidence="1">
    <location>
        <begin position="92"/>
        <end position="119"/>
    </location>
</feature>
<evidence type="ECO:0000313" key="5">
    <source>
        <dbReference type="Proteomes" id="UP001212499"/>
    </source>
</evidence>
<evidence type="ECO:0000259" key="3">
    <source>
        <dbReference type="Pfam" id="PF13767"/>
    </source>
</evidence>
<evidence type="ECO:0000256" key="1">
    <source>
        <dbReference type="SAM" id="MobiDB-lite"/>
    </source>
</evidence>
<feature type="compositionally biased region" description="Polar residues" evidence="1">
    <location>
        <begin position="94"/>
        <end position="119"/>
    </location>
</feature>
<gene>
    <name evidence="4" type="ORF">PN457_04365</name>
</gene>
<keyword evidence="2" id="KW-0732">Signal</keyword>
<evidence type="ECO:0000256" key="2">
    <source>
        <dbReference type="SAM" id="SignalP"/>
    </source>
</evidence>
<dbReference type="InterPro" id="IPR025433">
    <property type="entry name" value="DUF4168"/>
</dbReference>
<feature type="compositionally biased region" description="Polar residues" evidence="1">
    <location>
        <begin position="28"/>
        <end position="53"/>
    </location>
</feature>
<accession>A0ABT5ANP0</accession>
<dbReference type="Proteomes" id="UP001212499">
    <property type="component" value="Unassembled WGS sequence"/>
</dbReference>
<keyword evidence="5" id="KW-1185">Reference proteome</keyword>
<feature type="chain" id="PRO_5045407235" evidence="2">
    <location>
        <begin position="25"/>
        <end position="174"/>
    </location>
</feature>
<feature type="domain" description="DUF4168" evidence="3">
    <location>
        <begin position="110"/>
        <end position="166"/>
    </location>
</feature>
<proteinExistence type="predicted"/>
<dbReference type="RefSeq" id="WP_271731575.1">
    <property type="nucleotide sequence ID" value="NZ_JANQDP010000056.1"/>
</dbReference>
<dbReference type="Pfam" id="PF13767">
    <property type="entry name" value="DUF4168"/>
    <property type="match status" value="2"/>
</dbReference>
<reference evidence="4 5" key="1">
    <citation type="submission" date="2023-01" db="EMBL/GenBank/DDBJ databases">
        <title>Genomes from the Australian National Cyanobacteria Reference Collection.</title>
        <authorList>
            <person name="Willis A."/>
            <person name="Lee E.M.F."/>
        </authorList>
    </citation>
    <scope>NUCLEOTIDE SEQUENCE [LARGE SCALE GENOMIC DNA]</scope>
    <source>
        <strain evidence="4 5">CS-1033</strain>
    </source>
</reference>
<organism evidence="4 5">
    <name type="scientific">Anabaenopsis arnoldii</name>
    <dbReference type="NCBI Taxonomy" id="2152938"/>
    <lineage>
        <taxon>Bacteria</taxon>
        <taxon>Bacillati</taxon>
        <taxon>Cyanobacteriota</taxon>
        <taxon>Cyanophyceae</taxon>
        <taxon>Nostocales</taxon>
        <taxon>Nodulariaceae</taxon>
        <taxon>Anabaenopsis</taxon>
    </lineage>
</organism>
<feature type="domain" description="DUF4168" evidence="3">
    <location>
        <begin position="36"/>
        <end position="101"/>
    </location>
</feature>
<feature type="signal peptide" evidence="2">
    <location>
        <begin position="1"/>
        <end position="24"/>
    </location>
</feature>
<sequence>MLKQIFKGSSVLFLLLAGNLSALAQTPESRPQTQLSRGISEQFQQSQGQTTVSPEELQKFASILPRLQEIAETGQQRSLQIIEQSPLSVERFQELSQAQQTPGTQPSSPATQEEQQSFNQVAAQVQSIQQETVLQQQEAVQAGGLELNRFNEIFIAVQQDPALQQQLQQLIQNN</sequence>
<evidence type="ECO:0000313" key="4">
    <source>
        <dbReference type="EMBL" id="MDB9538901.1"/>
    </source>
</evidence>
<feature type="region of interest" description="Disordered" evidence="1">
    <location>
        <begin position="28"/>
        <end position="54"/>
    </location>
</feature>
<dbReference type="EMBL" id="JAQMUH010000056">
    <property type="protein sequence ID" value="MDB9538901.1"/>
    <property type="molecule type" value="Genomic_DNA"/>
</dbReference>
<name>A0ABT5ANP0_9CYAN</name>
<protein>
    <submittedName>
        <fullName evidence="4">DUF4168 domain-containing protein</fullName>
    </submittedName>
</protein>